<protein>
    <recommendedName>
        <fullName evidence="4">C2H2-type domain-containing protein</fullName>
    </recommendedName>
</protein>
<evidence type="ECO:0008006" key="4">
    <source>
        <dbReference type="Google" id="ProtNLM"/>
    </source>
</evidence>
<feature type="signal peptide" evidence="1">
    <location>
        <begin position="1"/>
        <end position="21"/>
    </location>
</feature>
<dbReference type="AlphaFoldDB" id="A0A8H6I635"/>
<proteinExistence type="predicted"/>
<organism evidence="2 3">
    <name type="scientific">Ephemerocybe angulata</name>
    <dbReference type="NCBI Taxonomy" id="980116"/>
    <lineage>
        <taxon>Eukaryota</taxon>
        <taxon>Fungi</taxon>
        <taxon>Dikarya</taxon>
        <taxon>Basidiomycota</taxon>
        <taxon>Agaricomycotina</taxon>
        <taxon>Agaricomycetes</taxon>
        <taxon>Agaricomycetidae</taxon>
        <taxon>Agaricales</taxon>
        <taxon>Agaricineae</taxon>
        <taxon>Psathyrellaceae</taxon>
        <taxon>Ephemerocybe</taxon>
    </lineage>
</organism>
<feature type="chain" id="PRO_5034558511" description="C2H2-type domain-containing protein" evidence="1">
    <location>
        <begin position="22"/>
        <end position="113"/>
    </location>
</feature>
<comment type="caution">
    <text evidence="2">The sequence shown here is derived from an EMBL/GenBank/DDBJ whole genome shotgun (WGS) entry which is preliminary data.</text>
</comment>
<evidence type="ECO:0000313" key="3">
    <source>
        <dbReference type="Proteomes" id="UP000521943"/>
    </source>
</evidence>
<reference evidence="2 3" key="1">
    <citation type="submission" date="2020-07" db="EMBL/GenBank/DDBJ databases">
        <title>Comparative genomics of pyrophilous fungi reveals a link between fire events and developmental genes.</title>
        <authorList>
            <consortium name="DOE Joint Genome Institute"/>
            <person name="Steindorff A.S."/>
            <person name="Carver A."/>
            <person name="Calhoun S."/>
            <person name="Stillman K."/>
            <person name="Liu H."/>
            <person name="Lipzen A."/>
            <person name="Pangilinan J."/>
            <person name="Labutti K."/>
            <person name="Bruns T.D."/>
            <person name="Grigoriev I.V."/>
        </authorList>
    </citation>
    <scope>NUCLEOTIDE SEQUENCE [LARGE SCALE GENOMIC DNA]</scope>
    <source>
        <strain evidence="2 3">CBS 144469</strain>
    </source>
</reference>
<evidence type="ECO:0000256" key="1">
    <source>
        <dbReference type="SAM" id="SignalP"/>
    </source>
</evidence>
<keyword evidence="3" id="KW-1185">Reference proteome</keyword>
<dbReference type="Proteomes" id="UP000521943">
    <property type="component" value="Unassembled WGS sequence"/>
</dbReference>
<gene>
    <name evidence="2" type="ORF">DFP72DRAFT_1101059</name>
</gene>
<evidence type="ECO:0000313" key="2">
    <source>
        <dbReference type="EMBL" id="KAF6759598.1"/>
    </source>
</evidence>
<name>A0A8H6I635_9AGAR</name>
<accession>A0A8H6I635</accession>
<dbReference type="EMBL" id="JACGCI010000015">
    <property type="protein sequence ID" value="KAF6759598.1"/>
    <property type="molecule type" value="Genomic_DNA"/>
</dbReference>
<sequence>MRVSLFAILPIVLALASTATAYYDDDFETRDYIDDLATRDYGDNVLGARHLLIDISTRDLVDELTRRAPKYKCSCGATFSDLTKLWQPKIQKHFTTRIRKDRVAHSPNPRTYI</sequence>
<keyword evidence="1" id="KW-0732">Signal</keyword>